<feature type="signal peptide" evidence="1">
    <location>
        <begin position="1"/>
        <end position="20"/>
    </location>
</feature>
<organism evidence="2 3">
    <name type="scientific">Colletotrichum cuscutae</name>
    <dbReference type="NCBI Taxonomy" id="1209917"/>
    <lineage>
        <taxon>Eukaryota</taxon>
        <taxon>Fungi</taxon>
        <taxon>Dikarya</taxon>
        <taxon>Ascomycota</taxon>
        <taxon>Pezizomycotina</taxon>
        <taxon>Sordariomycetes</taxon>
        <taxon>Hypocreomycetidae</taxon>
        <taxon>Glomerellales</taxon>
        <taxon>Glomerellaceae</taxon>
        <taxon>Colletotrichum</taxon>
        <taxon>Colletotrichum acutatum species complex</taxon>
    </lineage>
</organism>
<accession>A0AAI9XSY9</accession>
<name>A0AAI9XSY9_9PEZI</name>
<reference evidence="2" key="1">
    <citation type="submission" date="2016-11" db="EMBL/GenBank/DDBJ databases">
        <title>The genome sequence of Colletotrichum cuscutae.</title>
        <authorList>
            <person name="Baroncelli R."/>
        </authorList>
    </citation>
    <scope>NUCLEOTIDE SEQUENCE</scope>
    <source>
        <strain evidence="2">IMI 304802</strain>
    </source>
</reference>
<evidence type="ECO:0000313" key="3">
    <source>
        <dbReference type="Proteomes" id="UP001239213"/>
    </source>
</evidence>
<feature type="chain" id="PRO_5042496959" description="Secreted protein" evidence="1">
    <location>
        <begin position="21"/>
        <end position="114"/>
    </location>
</feature>
<proteinExistence type="predicted"/>
<dbReference type="AlphaFoldDB" id="A0AAI9XSY9"/>
<dbReference type="EMBL" id="MPDP01000278">
    <property type="protein sequence ID" value="KAK1458512.1"/>
    <property type="molecule type" value="Genomic_DNA"/>
</dbReference>
<keyword evidence="3" id="KW-1185">Reference proteome</keyword>
<comment type="caution">
    <text evidence="2">The sequence shown here is derived from an EMBL/GenBank/DDBJ whole genome shotgun (WGS) entry which is preliminary data.</text>
</comment>
<evidence type="ECO:0000256" key="1">
    <source>
        <dbReference type="SAM" id="SignalP"/>
    </source>
</evidence>
<gene>
    <name evidence="2" type="ORF">CCUS01_09378</name>
</gene>
<keyword evidence="1" id="KW-0732">Signal</keyword>
<evidence type="ECO:0008006" key="4">
    <source>
        <dbReference type="Google" id="ProtNLM"/>
    </source>
</evidence>
<evidence type="ECO:0000313" key="2">
    <source>
        <dbReference type="EMBL" id="KAK1458512.1"/>
    </source>
</evidence>
<sequence>MPPHASLSLSLSLSLSAVLCLSCLSCLTPPPALPRLLLSWSVCRPYLTFQTTTASCTSCTLSFPLSLFSNPGDGPRCFLSWRVALVQIVSTGRLPLRKNTNLWIGTIAVHFARH</sequence>
<protein>
    <recommendedName>
        <fullName evidence="4">Secreted protein</fullName>
    </recommendedName>
</protein>
<dbReference type="Proteomes" id="UP001239213">
    <property type="component" value="Unassembled WGS sequence"/>
</dbReference>